<gene>
    <name evidence="2" type="ORF">MC7420_5334</name>
</gene>
<keyword evidence="3" id="KW-1185">Reference proteome</keyword>
<evidence type="ECO:0000259" key="1">
    <source>
        <dbReference type="Pfam" id="PF13581"/>
    </source>
</evidence>
<dbReference type="Pfam" id="PF13581">
    <property type="entry name" value="HATPase_c_2"/>
    <property type="match status" value="1"/>
</dbReference>
<dbReference type="AlphaFoldDB" id="B4VP85"/>
<evidence type="ECO:0000313" key="2">
    <source>
        <dbReference type="EMBL" id="EDX75900.1"/>
    </source>
</evidence>
<name>B4VP85_9CYAN</name>
<dbReference type="Gene3D" id="3.30.565.10">
    <property type="entry name" value="Histidine kinase-like ATPase, C-terminal domain"/>
    <property type="match status" value="1"/>
</dbReference>
<proteinExistence type="predicted"/>
<dbReference type="InterPro" id="IPR003594">
    <property type="entry name" value="HATPase_dom"/>
</dbReference>
<dbReference type="HOGENOM" id="CLU_1465839_0_0_3"/>
<feature type="domain" description="Histidine kinase/HSP90-like ATPase" evidence="1">
    <location>
        <begin position="100"/>
        <end position="180"/>
    </location>
</feature>
<sequence length="184" mass="21705">MQMQMPNTLEQLPEGGMGIKIISQIADEIRYIRTRDHKNCLFISKAYDQEPVKRLPKCHQKNLFARLICFCQRLILTLVNSYRRNRTKSRYRNLRLTVNSDLNSVEQILEWYGQLQHLPIPQQVWQLGQIALVEAFTNVVRHAHKGLSQSTPVDLEITVYNHRLDMKIWDYGQPFDLESKLKEV</sequence>
<organism evidence="2 3">
    <name type="scientific">Coleofasciculus chthonoplastes PCC 7420</name>
    <dbReference type="NCBI Taxonomy" id="118168"/>
    <lineage>
        <taxon>Bacteria</taxon>
        <taxon>Bacillati</taxon>
        <taxon>Cyanobacteriota</taxon>
        <taxon>Cyanophyceae</taxon>
        <taxon>Coleofasciculales</taxon>
        <taxon>Coleofasciculaceae</taxon>
        <taxon>Coleofasciculus</taxon>
    </lineage>
</organism>
<dbReference type="Proteomes" id="UP000003835">
    <property type="component" value="Unassembled WGS sequence"/>
</dbReference>
<dbReference type="OrthoDB" id="449933at2"/>
<dbReference type="STRING" id="118168.MC7420_5334"/>
<reference evidence="2 3" key="1">
    <citation type="submission" date="2008-07" db="EMBL/GenBank/DDBJ databases">
        <authorList>
            <person name="Tandeau de Marsac N."/>
            <person name="Ferriera S."/>
            <person name="Johnson J."/>
            <person name="Kravitz S."/>
            <person name="Beeson K."/>
            <person name="Sutton G."/>
            <person name="Rogers Y.-H."/>
            <person name="Friedman R."/>
            <person name="Frazier M."/>
            <person name="Venter J.C."/>
        </authorList>
    </citation>
    <scope>NUCLEOTIDE SEQUENCE [LARGE SCALE GENOMIC DNA]</scope>
    <source>
        <strain evidence="2 3">PCC 7420</strain>
    </source>
</reference>
<dbReference type="CDD" id="cd16936">
    <property type="entry name" value="HATPase_RsbW-like"/>
    <property type="match status" value="1"/>
</dbReference>
<dbReference type="eggNOG" id="COG2172">
    <property type="taxonomic scope" value="Bacteria"/>
</dbReference>
<evidence type="ECO:0000313" key="3">
    <source>
        <dbReference type="Proteomes" id="UP000003835"/>
    </source>
</evidence>
<dbReference type="EMBL" id="DS989847">
    <property type="protein sequence ID" value="EDX75900.1"/>
    <property type="molecule type" value="Genomic_DNA"/>
</dbReference>
<protein>
    <recommendedName>
        <fullName evidence="1">Histidine kinase/HSP90-like ATPase domain-containing protein</fullName>
    </recommendedName>
</protein>
<dbReference type="InterPro" id="IPR036890">
    <property type="entry name" value="HATPase_C_sf"/>
</dbReference>
<accession>B4VP85</accession>